<evidence type="ECO:0000313" key="3">
    <source>
        <dbReference type="EMBL" id="RIJ24242.1"/>
    </source>
</evidence>
<feature type="domain" description="YCII-related" evidence="2">
    <location>
        <begin position="3"/>
        <end position="89"/>
    </location>
</feature>
<evidence type="ECO:0000256" key="1">
    <source>
        <dbReference type="ARBA" id="ARBA00007689"/>
    </source>
</evidence>
<dbReference type="InterPro" id="IPR005545">
    <property type="entry name" value="YCII"/>
</dbReference>
<name>A0A399R3F4_9PROT</name>
<protein>
    <submittedName>
        <fullName evidence="3">YciI family protein</fullName>
    </submittedName>
</protein>
<dbReference type="SUPFAM" id="SSF54909">
    <property type="entry name" value="Dimeric alpha+beta barrel"/>
    <property type="match status" value="1"/>
</dbReference>
<comment type="similarity">
    <text evidence="1">Belongs to the YciI family.</text>
</comment>
<sequence length="98" mass="10735">MAQFLINARDKSGALSLRMENRPAHLDWAKAHADRILMAGPVFADDGETFAGSTFVVEFPTLADVKAWAADDPYAKAGLFETVEIRPFKWLIGGGKPE</sequence>
<dbReference type="Proteomes" id="UP000265431">
    <property type="component" value="Unassembled WGS sequence"/>
</dbReference>
<evidence type="ECO:0000259" key="2">
    <source>
        <dbReference type="Pfam" id="PF03795"/>
    </source>
</evidence>
<dbReference type="AlphaFoldDB" id="A0A399R3F4"/>
<proteinExistence type="inferred from homology"/>
<evidence type="ECO:0000313" key="4">
    <source>
        <dbReference type="Proteomes" id="UP000265431"/>
    </source>
</evidence>
<accession>A0A399R3F4</accession>
<comment type="caution">
    <text evidence="3">The sequence shown here is derived from an EMBL/GenBank/DDBJ whole genome shotgun (WGS) entry which is preliminary data.</text>
</comment>
<dbReference type="Gene3D" id="3.30.70.1060">
    <property type="entry name" value="Dimeric alpha+beta barrel"/>
    <property type="match status" value="1"/>
</dbReference>
<keyword evidence="4" id="KW-1185">Reference proteome</keyword>
<dbReference type="RefSeq" id="WP_119379431.1">
    <property type="nucleotide sequence ID" value="NZ_QWGB01000005.1"/>
</dbReference>
<reference evidence="3 4" key="1">
    <citation type="submission" date="2018-08" db="EMBL/GenBank/DDBJ databases">
        <title>Henriciella mobilis sp. nov., isolated from seawater.</title>
        <authorList>
            <person name="Cheng H."/>
            <person name="Wu Y.-H."/>
            <person name="Xu X.-W."/>
            <person name="Guo L.-L."/>
        </authorList>
    </citation>
    <scope>NUCLEOTIDE SEQUENCE [LARGE SCALE GENOMIC DNA]</scope>
    <source>
        <strain evidence="3 4">CCUG66934</strain>
    </source>
</reference>
<dbReference type="Pfam" id="PF03795">
    <property type="entry name" value="YCII"/>
    <property type="match status" value="1"/>
</dbReference>
<gene>
    <name evidence="3" type="ORF">D1224_08370</name>
</gene>
<dbReference type="PANTHER" id="PTHR33606:SF3">
    <property type="entry name" value="PROTEIN YCII"/>
    <property type="match status" value="1"/>
</dbReference>
<dbReference type="InterPro" id="IPR051807">
    <property type="entry name" value="Sec-metab_biosynth-assoc"/>
</dbReference>
<dbReference type="EMBL" id="QWGB01000005">
    <property type="protein sequence ID" value="RIJ24242.1"/>
    <property type="molecule type" value="Genomic_DNA"/>
</dbReference>
<dbReference type="InterPro" id="IPR011008">
    <property type="entry name" value="Dimeric_a/b-barrel"/>
</dbReference>
<dbReference type="OrthoDB" id="2293521at2"/>
<organism evidence="3 4">
    <name type="scientific">Henriciella barbarensis</name>
    <dbReference type="NCBI Taxonomy" id="86342"/>
    <lineage>
        <taxon>Bacteria</taxon>
        <taxon>Pseudomonadati</taxon>
        <taxon>Pseudomonadota</taxon>
        <taxon>Alphaproteobacteria</taxon>
        <taxon>Hyphomonadales</taxon>
        <taxon>Hyphomonadaceae</taxon>
        <taxon>Henriciella</taxon>
    </lineage>
</organism>
<dbReference type="PANTHER" id="PTHR33606">
    <property type="entry name" value="PROTEIN YCII"/>
    <property type="match status" value="1"/>
</dbReference>